<accession>A0A0F2LYJ6</accession>
<sequence>MPSLGSGGSGGCGPRDAEPWLYLDQFSVHFPSSLPQFTSQSSAKGAYGQDKEWVCSVAPAWWTDLPAKVQSAQQVSQSLDQLDKIKEKHSKTSNAEIWLAQRLWRLGSLEPGGRARKTLNGTASKQKEASKHCVPRVSGIGSVILHSENEFTSLRASIFGFLLALLCSKRLKVTRDAENGWLQHEKEDPTEAGLRHRIHDLSILGRCEGDDAP</sequence>
<evidence type="ECO:0000313" key="2">
    <source>
        <dbReference type="Proteomes" id="UP000033710"/>
    </source>
</evidence>
<evidence type="ECO:0000313" key="1">
    <source>
        <dbReference type="EMBL" id="KJR82537.1"/>
    </source>
</evidence>
<dbReference type="KEGG" id="ssck:SPSK_03514"/>
<proteinExistence type="predicted"/>
<reference evidence="1 2" key="2">
    <citation type="journal article" date="2015" name="Eukaryot. Cell">
        <title>Asexual propagation of a virulent clone complex in a human and feline outbreak of sporotrichosis.</title>
        <authorList>
            <person name="Teixeira Mde M."/>
            <person name="Rodrigues A.M."/>
            <person name="Tsui C.K."/>
            <person name="de Almeida L.G."/>
            <person name="Van Diepeningen A.D."/>
            <person name="van den Ende B.G."/>
            <person name="Fernandes G.F."/>
            <person name="Kano R."/>
            <person name="Hamelin R.C."/>
            <person name="Lopes-Bezerra L.M."/>
            <person name="Vasconcelos A.T."/>
            <person name="de Hoog S."/>
            <person name="de Camargo Z.P."/>
            <person name="Felipe M.S."/>
        </authorList>
    </citation>
    <scope>NUCLEOTIDE SEQUENCE [LARGE SCALE GENOMIC DNA]</scope>
    <source>
        <strain evidence="1 2">1099-18</strain>
    </source>
</reference>
<dbReference type="RefSeq" id="XP_016585213.1">
    <property type="nucleotide sequence ID" value="XM_016730352.1"/>
</dbReference>
<dbReference type="Proteomes" id="UP000033710">
    <property type="component" value="Unassembled WGS sequence"/>
</dbReference>
<dbReference type="GeneID" id="27665629"/>
<reference evidence="1 2" key="1">
    <citation type="journal article" date="2014" name="BMC Genomics">
        <title>Comparative genomics of the major fungal agents of human and animal Sporotrichosis: Sporothrix schenckii and Sporothrix brasiliensis.</title>
        <authorList>
            <person name="Teixeira M.M."/>
            <person name="de Almeida L.G."/>
            <person name="Kubitschek-Barreira P."/>
            <person name="Alves F.L."/>
            <person name="Kioshima E.S."/>
            <person name="Abadio A.K."/>
            <person name="Fernandes L."/>
            <person name="Derengowski L.S."/>
            <person name="Ferreira K.S."/>
            <person name="Souza R.C."/>
            <person name="Ruiz J.C."/>
            <person name="de Andrade N.C."/>
            <person name="Paes H.C."/>
            <person name="Nicola A.M."/>
            <person name="Albuquerque P."/>
            <person name="Gerber A.L."/>
            <person name="Martins V.P."/>
            <person name="Peconick L.D."/>
            <person name="Neto A.V."/>
            <person name="Chaucanez C.B."/>
            <person name="Silva P.A."/>
            <person name="Cunha O.L."/>
            <person name="de Oliveira F.F."/>
            <person name="dos Santos T.C."/>
            <person name="Barros A.L."/>
            <person name="Soares M.A."/>
            <person name="de Oliveira L.M."/>
            <person name="Marini M.M."/>
            <person name="Villalobos-Duno H."/>
            <person name="Cunha M.M."/>
            <person name="de Hoog S."/>
            <person name="da Silveira J.F."/>
            <person name="Henrissat B."/>
            <person name="Nino-Vega G.A."/>
            <person name="Cisalpino P.S."/>
            <person name="Mora-Montes H.M."/>
            <person name="Almeida S.R."/>
            <person name="Stajich J.E."/>
            <person name="Lopes-Bezerra L.M."/>
            <person name="Vasconcelos A.T."/>
            <person name="Felipe M.S."/>
        </authorList>
    </citation>
    <scope>NUCLEOTIDE SEQUENCE [LARGE SCALE GENOMIC DNA]</scope>
    <source>
        <strain evidence="1 2">1099-18</strain>
    </source>
</reference>
<gene>
    <name evidence="1" type="ORF">SPSK_03514</name>
</gene>
<dbReference type="VEuPathDB" id="FungiDB:SPSK_03514"/>
<name>A0A0F2LYJ6_SPOSC</name>
<comment type="caution">
    <text evidence="1">The sequence shown here is derived from an EMBL/GenBank/DDBJ whole genome shotgun (WGS) entry which is preliminary data.</text>
</comment>
<organism evidence="1 2">
    <name type="scientific">Sporothrix schenckii 1099-18</name>
    <dbReference type="NCBI Taxonomy" id="1397361"/>
    <lineage>
        <taxon>Eukaryota</taxon>
        <taxon>Fungi</taxon>
        <taxon>Dikarya</taxon>
        <taxon>Ascomycota</taxon>
        <taxon>Pezizomycotina</taxon>
        <taxon>Sordariomycetes</taxon>
        <taxon>Sordariomycetidae</taxon>
        <taxon>Ophiostomatales</taxon>
        <taxon>Ophiostomataceae</taxon>
        <taxon>Sporothrix</taxon>
    </lineage>
</organism>
<protein>
    <submittedName>
        <fullName evidence="1">Uncharacterized protein</fullName>
    </submittedName>
</protein>
<dbReference type="AlphaFoldDB" id="A0A0F2LYJ6"/>
<dbReference type="EMBL" id="AXCR01000010">
    <property type="protein sequence ID" value="KJR82537.1"/>
    <property type="molecule type" value="Genomic_DNA"/>
</dbReference>